<dbReference type="AlphaFoldDB" id="A0A1C5G8M6"/>
<protein>
    <recommendedName>
        <fullName evidence="4">Transglycosylase SLT domain-containing protein</fullName>
    </recommendedName>
</protein>
<feature type="compositionally biased region" description="Low complexity" evidence="1">
    <location>
        <begin position="416"/>
        <end position="431"/>
    </location>
</feature>
<evidence type="ECO:0000313" key="2">
    <source>
        <dbReference type="EMBL" id="SCG16038.1"/>
    </source>
</evidence>
<proteinExistence type="predicted"/>
<evidence type="ECO:0008006" key="4">
    <source>
        <dbReference type="Google" id="ProtNLM"/>
    </source>
</evidence>
<evidence type="ECO:0000256" key="1">
    <source>
        <dbReference type="SAM" id="MobiDB-lite"/>
    </source>
</evidence>
<feature type="region of interest" description="Disordered" evidence="1">
    <location>
        <begin position="57"/>
        <end position="76"/>
    </location>
</feature>
<feature type="region of interest" description="Disordered" evidence="1">
    <location>
        <begin position="407"/>
        <end position="431"/>
    </location>
</feature>
<dbReference type="SUPFAM" id="SSF53955">
    <property type="entry name" value="Lysozyme-like"/>
    <property type="match status" value="1"/>
</dbReference>
<dbReference type="EMBL" id="LT607733">
    <property type="protein sequence ID" value="SCG16038.1"/>
    <property type="molecule type" value="Genomic_DNA"/>
</dbReference>
<organism evidence="2 3">
    <name type="scientific">Micromonospora echinofusca</name>
    <dbReference type="NCBI Taxonomy" id="47858"/>
    <lineage>
        <taxon>Bacteria</taxon>
        <taxon>Bacillati</taxon>
        <taxon>Actinomycetota</taxon>
        <taxon>Actinomycetes</taxon>
        <taxon>Micromonosporales</taxon>
        <taxon>Micromonosporaceae</taxon>
        <taxon>Micromonospora</taxon>
    </lineage>
</organism>
<accession>A0A1C5G8M6</accession>
<dbReference type="Proteomes" id="UP000198251">
    <property type="component" value="Chromosome I"/>
</dbReference>
<name>A0A1C5G8M6_MICEH</name>
<sequence length="1019" mass="108310">MHRMALTQRSPSPIKLQTEINGGSVSPSKKKWRSWIASVAVLSAVGAQMSVPAARAEPAVPARPGTQAGFTTPDKALGKGWRTSTDVLVTGAGDTDGYHLYLAKESNAFGWSTLATLTSSSVAVGPWTGAVCVTGSGRYAVAVFAPKKAANKPALARAGALAAVVEIATGKATHVATGVELAYFNPACGPGDRALLTRSLGDDFTQSTELLTIDAAQGRVTATRQVKGQLTTPAPAPDGDYGILGGHLVRIDDRGRATRLAQPTGQPFGLQATARNGIDMVSVHGKQALAQRFRAGKLTTVATGPWDKLQLFGQRGGRNVLVGQAQMRGSVPELSVLPAGRQVRAVSEAGHLVAEEVVNQQSMRSVGQPLRPADPADAGEVRVVVRAMATGTESTRTLDTTTAPKLDVALGSRPSTPAGARAANGTTGGFAPNSLTPTCAVPRNDPRVQPLQVSPDMVEWAVDQAVHGRLNVSRPANYLKAGLPAYQPQVLFPRRQMIGGGKVPAQVMLAILAQETNLSQASWHVVPGDTGNPLIASYYGNEGNLDVIDYSKTDCGYGIGQVTDGMRVGSTVFTETQRRAIAVDYAANIAAGLNILIEKWNQMAGELSQYQSYMNNNDPTWVENWFLAAWAYNSGYYPYANRDRNNGRWGVGWFNNPANPRYPANRAPFLRLTMADAERPNEWAYAERIMGWVETPQLKGFPVMSGAYAEPEYGANSPRTGPQGIRQVLSIPDRYEFCSAVNNCSEATNGCPADSELCWWHGAANSGNCLLEECAKEKLTFGSGTAEPGVKRIYERSCGTFTGDKNGNRNPNKRVSVVYSLNDTAQYNLGCADVGPSDGKFTMRWGSPAGGGTAPYAAVDTHQIGAGYKGHIWYTYVNASNPKRRVVGSWTPNLDLAPGERARYDIVAHVPSHGADFDGAEYLITRGAVLPQATCAINLALEAGWAIGGDGFPIPNPNPYDLGDDKWVYLGSYELGRGAQVQLNNVGTATTSGFDAVAFDAVAFVPIGSNPGHSCGDDY</sequence>
<keyword evidence="3" id="KW-1185">Reference proteome</keyword>
<evidence type="ECO:0000313" key="3">
    <source>
        <dbReference type="Proteomes" id="UP000198251"/>
    </source>
</evidence>
<gene>
    <name evidence="2" type="ORF">GA0070610_2291</name>
</gene>
<dbReference type="InterPro" id="IPR023346">
    <property type="entry name" value="Lysozyme-like_dom_sf"/>
</dbReference>
<reference evidence="2 3" key="1">
    <citation type="submission" date="2016-06" db="EMBL/GenBank/DDBJ databases">
        <authorList>
            <person name="Kjaerup R.B."/>
            <person name="Dalgaard T.S."/>
            <person name="Juul-Madsen H.R."/>
        </authorList>
    </citation>
    <scope>NUCLEOTIDE SEQUENCE [LARGE SCALE GENOMIC DNA]</scope>
    <source>
        <strain evidence="2 3">DSM 43913</strain>
    </source>
</reference>